<accession>A0ABD2MHM1</accession>
<dbReference type="AlphaFoldDB" id="A0ABD2MHM1"/>
<dbReference type="Proteomes" id="UP001516400">
    <property type="component" value="Unassembled WGS sequence"/>
</dbReference>
<dbReference type="EMBL" id="JABFTP020000001">
    <property type="protein sequence ID" value="KAL3265865.1"/>
    <property type="molecule type" value="Genomic_DNA"/>
</dbReference>
<protein>
    <submittedName>
        <fullName evidence="1">Uncharacterized protein</fullName>
    </submittedName>
</protein>
<name>A0ABD2MHM1_9CUCU</name>
<evidence type="ECO:0000313" key="2">
    <source>
        <dbReference type="Proteomes" id="UP001516400"/>
    </source>
</evidence>
<evidence type="ECO:0000313" key="1">
    <source>
        <dbReference type="EMBL" id="KAL3265865.1"/>
    </source>
</evidence>
<dbReference type="InterPro" id="IPR033602">
    <property type="entry name" value="CIMAP3"/>
</dbReference>
<dbReference type="PANTHER" id="PTHR31508:SF2">
    <property type="entry name" value="PROTEIN PITCHFORK"/>
    <property type="match status" value="1"/>
</dbReference>
<sequence length="259" mass="30075">MSKYSYTSIKEFEYVVYKPIPARVCFGSALERDTSPIGKNLTGFQKLFTMEPNSLSPFSYGTERYRATSTQENAPLPMLTLENGERIKFRTGARSPRFKDTILRTPSPTRYEVALTWGEINKAKHPFDSSTSNDRATYNITSIPGPGSYNAERWECRKTLTQSNFGKPISQDIIEMICVARPRHECTKCKQLCEGDYWHRDYTIFLCMLCWWEEKKTSEIYKPKELKKFNKIRNCSFMHNHEGTEAAINLLPESRLKKK</sequence>
<reference evidence="1 2" key="1">
    <citation type="journal article" date="2021" name="BMC Biol.">
        <title>Horizontally acquired antibacterial genes associated with adaptive radiation of ladybird beetles.</title>
        <authorList>
            <person name="Li H.S."/>
            <person name="Tang X.F."/>
            <person name="Huang Y.H."/>
            <person name="Xu Z.Y."/>
            <person name="Chen M.L."/>
            <person name="Du X.Y."/>
            <person name="Qiu B.Y."/>
            <person name="Chen P.T."/>
            <person name="Zhang W."/>
            <person name="Slipinski A."/>
            <person name="Escalona H.E."/>
            <person name="Waterhouse R.M."/>
            <person name="Zwick A."/>
            <person name="Pang H."/>
        </authorList>
    </citation>
    <scope>NUCLEOTIDE SEQUENCE [LARGE SCALE GENOMIC DNA]</scope>
    <source>
        <strain evidence="1">SYSU2018</strain>
    </source>
</reference>
<comment type="caution">
    <text evidence="1">The sequence shown here is derived from an EMBL/GenBank/DDBJ whole genome shotgun (WGS) entry which is preliminary data.</text>
</comment>
<proteinExistence type="predicted"/>
<keyword evidence="2" id="KW-1185">Reference proteome</keyword>
<gene>
    <name evidence="1" type="ORF">HHI36_010060</name>
</gene>
<organism evidence="1 2">
    <name type="scientific">Cryptolaemus montrouzieri</name>
    <dbReference type="NCBI Taxonomy" id="559131"/>
    <lineage>
        <taxon>Eukaryota</taxon>
        <taxon>Metazoa</taxon>
        <taxon>Ecdysozoa</taxon>
        <taxon>Arthropoda</taxon>
        <taxon>Hexapoda</taxon>
        <taxon>Insecta</taxon>
        <taxon>Pterygota</taxon>
        <taxon>Neoptera</taxon>
        <taxon>Endopterygota</taxon>
        <taxon>Coleoptera</taxon>
        <taxon>Polyphaga</taxon>
        <taxon>Cucujiformia</taxon>
        <taxon>Coccinelloidea</taxon>
        <taxon>Coccinellidae</taxon>
        <taxon>Scymninae</taxon>
        <taxon>Scymnini</taxon>
        <taxon>Cryptolaemus</taxon>
    </lineage>
</organism>
<dbReference type="PANTHER" id="PTHR31508">
    <property type="entry name" value="PROTEIN PITCHFORK"/>
    <property type="match status" value="1"/>
</dbReference>